<protein>
    <submittedName>
        <fullName evidence="4">Carbonic anhydrase</fullName>
    </submittedName>
</protein>
<feature type="region of interest" description="Disordered" evidence="3">
    <location>
        <begin position="37"/>
        <end position="57"/>
    </location>
</feature>
<evidence type="ECO:0000256" key="3">
    <source>
        <dbReference type="SAM" id="MobiDB-lite"/>
    </source>
</evidence>
<comment type="caution">
    <text evidence="4">The sequence shown here is derived from an EMBL/GenBank/DDBJ whole genome shotgun (WGS) entry which is preliminary data.</text>
</comment>
<accession>A0ABV6QLY6</accession>
<organism evidence="4 5">
    <name type="scientific">Kribbella deserti</name>
    <dbReference type="NCBI Taxonomy" id="1926257"/>
    <lineage>
        <taxon>Bacteria</taxon>
        <taxon>Bacillati</taxon>
        <taxon>Actinomycetota</taxon>
        <taxon>Actinomycetes</taxon>
        <taxon>Propionibacteriales</taxon>
        <taxon>Kribbellaceae</taxon>
        <taxon>Kribbella</taxon>
    </lineage>
</organism>
<dbReference type="SMART" id="SM00947">
    <property type="entry name" value="Pro_CA"/>
    <property type="match status" value="1"/>
</dbReference>
<comment type="similarity">
    <text evidence="1">Belongs to the beta-class carbonic anhydrase family.</text>
</comment>
<dbReference type="EMBL" id="JBHLTC010000018">
    <property type="protein sequence ID" value="MFC0625613.1"/>
    <property type="molecule type" value="Genomic_DNA"/>
</dbReference>
<dbReference type="PROSITE" id="PS51318">
    <property type="entry name" value="TAT"/>
    <property type="match status" value="1"/>
</dbReference>
<name>A0ABV6QLY6_9ACTN</name>
<evidence type="ECO:0000256" key="2">
    <source>
        <dbReference type="ARBA" id="ARBA00024993"/>
    </source>
</evidence>
<dbReference type="PANTHER" id="PTHR11002:SF79">
    <property type="entry name" value="CARBONIC ANHYDRASE 2"/>
    <property type="match status" value="1"/>
</dbReference>
<sequence length="257" mass="27346">MEEPNTGSRRNFLRWSAGAAVGAGLLGTTLAAAAHGHAGEKSAHGPTAQGSVPAAEPAEMTSAAALQLLVEGNRRYAEFHSTDLNETPARRTEVVGGQHPFATIFSCVDSRVSPELVFDRGLGDLVVVRSAGEVPDHAVTGSLEFGVEELHTPVMLVLGHQKCGALAATIEAVKNGDEYENPKGDVDYLVRSLAPVVKSVRHKPGDLLTNAVKANVRYQLTRLRRSPLLGPAEREGKVMLVGGYYSLETGLVEILHR</sequence>
<dbReference type="InterPro" id="IPR001765">
    <property type="entry name" value="Carbonic_anhydrase"/>
</dbReference>
<dbReference type="InterPro" id="IPR006311">
    <property type="entry name" value="TAT_signal"/>
</dbReference>
<dbReference type="InterPro" id="IPR036874">
    <property type="entry name" value="Carbonic_anhydrase_sf"/>
</dbReference>
<reference evidence="4 5" key="1">
    <citation type="submission" date="2024-09" db="EMBL/GenBank/DDBJ databases">
        <authorList>
            <person name="Sun Q."/>
            <person name="Mori K."/>
        </authorList>
    </citation>
    <scope>NUCLEOTIDE SEQUENCE [LARGE SCALE GENOMIC DNA]</scope>
    <source>
        <strain evidence="4 5">CGMCC 1.15906</strain>
    </source>
</reference>
<evidence type="ECO:0000313" key="4">
    <source>
        <dbReference type="EMBL" id="MFC0625613.1"/>
    </source>
</evidence>
<keyword evidence="5" id="KW-1185">Reference proteome</keyword>
<dbReference type="RefSeq" id="WP_380048207.1">
    <property type="nucleotide sequence ID" value="NZ_JBHLTC010000018.1"/>
</dbReference>
<gene>
    <name evidence="4" type="ORF">ACFFGN_16135</name>
</gene>
<evidence type="ECO:0000256" key="1">
    <source>
        <dbReference type="ARBA" id="ARBA00006217"/>
    </source>
</evidence>
<dbReference type="Gene3D" id="3.40.1050.10">
    <property type="entry name" value="Carbonic anhydrase"/>
    <property type="match status" value="1"/>
</dbReference>
<dbReference type="Pfam" id="PF00484">
    <property type="entry name" value="Pro_CA"/>
    <property type="match status" value="1"/>
</dbReference>
<evidence type="ECO:0000313" key="5">
    <source>
        <dbReference type="Proteomes" id="UP001589890"/>
    </source>
</evidence>
<dbReference type="SUPFAM" id="SSF53056">
    <property type="entry name" value="beta-carbonic anhydrase, cab"/>
    <property type="match status" value="1"/>
</dbReference>
<dbReference type="PANTHER" id="PTHR11002">
    <property type="entry name" value="CARBONIC ANHYDRASE"/>
    <property type="match status" value="1"/>
</dbReference>
<proteinExistence type="inferred from homology"/>
<comment type="function">
    <text evidence="2">Catalyzes the reversible hydration of carbon dioxide to form bicarbonate.</text>
</comment>
<dbReference type="Proteomes" id="UP001589890">
    <property type="component" value="Unassembled WGS sequence"/>
</dbReference>